<keyword evidence="2" id="KW-1185">Reference proteome</keyword>
<name>A0ABS9WZ61_9GAMM</name>
<evidence type="ECO:0000313" key="1">
    <source>
        <dbReference type="EMBL" id="MCI2282837.1"/>
    </source>
</evidence>
<dbReference type="RefSeq" id="WP_242283857.1">
    <property type="nucleotide sequence ID" value="NZ_JAKKSL010000001.1"/>
</dbReference>
<reference evidence="1" key="1">
    <citation type="submission" date="2022-01" db="EMBL/GenBank/DDBJ databases">
        <title>Colwellia maritima, isolated from seawater.</title>
        <authorList>
            <person name="Kristyanto S."/>
            <person name="Jung J."/>
            <person name="Jeon C.O."/>
        </authorList>
    </citation>
    <scope>NUCLEOTIDE SEQUENCE</scope>
    <source>
        <strain evidence="1">MSW7</strain>
    </source>
</reference>
<proteinExistence type="predicted"/>
<dbReference type="Proteomes" id="UP001139646">
    <property type="component" value="Unassembled WGS sequence"/>
</dbReference>
<organism evidence="1 2">
    <name type="scientific">Colwellia maritima</name>
    <dbReference type="NCBI Taxonomy" id="2912588"/>
    <lineage>
        <taxon>Bacteria</taxon>
        <taxon>Pseudomonadati</taxon>
        <taxon>Pseudomonadota</taxon>
        <taxon>Gammaproteobacteria</taxon>
        <taxon>Alteromonadales</taxon>
        <taxon>Colwelliaceae</taxon>
        <taxon>Colwellia</taxon>
    </lineage>
</organism>
<accession>A0ABS9WZ61</accession>
<gene>
    <name evidence="1" type="ORF">L3081_04740</name>
</gene>
<protein>
    <submittedName>
        <fullName evidence="1">Uncharacterized protein</fullName>
    </submittedName>
</protein>
<comment type="caution">
    <text evidence="1">The sequence shown here is derived from an EMBL/GenBank/DDBJ whole genome shotgun (WGS) entry which is preliminary data.</text>
</comment>
<evidence type="ECO:0000313" key="2">
    <source>
        <dbReference type="Proteomes" id="UP001139646"/>
    </source>
</evidence>
<sequence>MNHNLSKFGFATIAQTFNTKVNAVHAQWMMDNQPKVVYVASLYSKGKQAIPVNKAGWIDAQQTKLSCEAIWQLVMEMPISDVKLSVSALEMHIFYSELNNTNSECRYVLQDGSYFQYNPAKGKVSKVMTIN</sequence>
<dbReference type="EMBL" id="JAKKSL010000001">
    <property type="protein sequence ID" value="MCI2282837.1"/>
    <property type="molecule type" value="Genomic_DNA"/>
</dbReference>